<reference evidence="3 4" key="1">
    <citation type="submission" date="2020-04" db="EMBL/GenBank/DDBJ databases">
        <title>Massilia sp. RP-1-19 isolated from soil.</title>
        <authorList>
            <person name="Dahal R.H."/>
        </authorList>
    </citation>
    <scope>NUCLEOTIDE SEQUENCE [LARGE SCALE GENOMIC DNA]</scope>
    <source>
        <strain evidence="3 4">RP-1-19</strain>
    </source>
</reference>
<sequence length="218" mass="23286">MKKSKVGKSLPIPGLAQHPSGDEELTAMALSTLDLANHFLIAMPSMQDPIFGGAVVYVCEHNDKGVLGVVINKPTEMTMDVLFERIDLKVADSVQSQMASEPIMFGGPVQDDRGFVLHTPGARYSSSLAVTEDVAFTTSIDVLEAVAAGDGPQRLLVSIGYAGWSPGQLEDEISRNGWLTVGADAKVMFDLPIEQRYTAAIRLLGIDPMMLASEAGHA</sequence>
<evidence type="ECO:0000313" key="4">
    <source>
        <dbReference type="Proteomes" id="UP000583752"/>
    </source>
</evidence>
<dbReference type="AlphaFoldDB" id="A0A848HP71"/>
<evidence type="ECO:0000256" key="2">
    <source>
        <dbReference type="HAMAP-Rule" id="MF_00758"/>
    </source>
</evidence>
<evidence type="ECO:0000313" key="3">
    <source>
        <dbReference type="EMBL" id="NML61053.1"/>
    </source>
</evidence>
<dbReference type="PANTHER" id="PTHR30327">
    <property type="entry name" value="UNCHARACTERIZED PROTEIN YQGE"/>
    <property type="match status" value="1"/>
</dbReference>
<gene>
    <name evidence="3" type="ORF">HHL21_08165</name>
</gene>
<dbReference type="EMBL" id="JABBGG010000004">
    <property type="protein sequence ID" value="NML61053.1"/>
    <property type="molecule type" value="Genomic_DNA"/>
</dbReference>
<dbReference type="RefSeq" id="WP_169465145.1">
    <property type="nucleotide sequence ID" value="NZ_JABBGG010000004.1"/>
</dbReference>
<dbReference type="PANTHER" id="PTHR30327:SF1">
    <property type="entry name" value="UPF0301 PROTEIN YQGE"/>
    <property type="match status" value="1"/>
</dbReference>
<accession>A0A848HP71</accession>
<comment type="similarity">
    <text evidence="1 2">Belongs to the UPF0301 (AlgH) family.</text>
</comment>
<dbReference type="SUPFAM" id="SSF143456">
    <property type="entry name" value="VC0467-like"/>
    <property type="match status" value="1"/>
</dbReference>
<dbReference type="Proteomes" id="UP000583752">
    <property type="component" value="Unassembled WGS sequence"/>
</dbReference>
<keyword evidence="4" id="KW-1185">Reference proteome</keyword>
<evidence type="ECO:0000256" key="1">
    <source>
        <dbReference type="ARBA" id="ARBA00009600"/>
    </source>
</evidence>
<dbReference type="Gene3D" id="3.40.1740.10">
    <property type="entry name" value="VC0467-like"/>
    <property type="match status" value="1"/>
</dbReference>
<comment type="caution">
    <text evidence="3">The sequence shown here is derived from an EMBL/GenBank/DDBJ whole genome shotgun (WGS) entry which is preliminary data.</text>
</comment>
<dbReference type="InterPro" id="IPR003774">
    <property type="entry name" value="AlgH-like"/>
</dbReference>
<protein>
    <recommendedName>
        <fullName evidence="2">UPF0301 protein HHL21_08165</fullName>
    </recommendedName>
</protein>
<dbReference type="NCBIfam" id="NF001266">
    <property type="entry name" value="PRK00228.1-1"/>
    <property type="match status" value="1"/>
</dbReference>
<name>A0A848HP71_9BURK</name>
<dbReference type="Pfam" id="PF02622">
    <property type="entry name" value="DUF179"/>
    <property type="match status" value="1"/>
</dbReference>
<dbReference type="HAMAP" id="MF_00758">
    <property type="entry name" value="UPF0301"/>
    <property type="match status" value="1"/>
</dbReference>
<dbReference type="GO" id="GO:0005829">
    <property type="term" value="C:cytosol"/>
    <property type="evidence" value="ECO:0007669"/>
    <property type="project" value="TreeGrafter"/>
</dbReference>
<organism evidence="3 4">
    <name type="scientific">Massilia polaris</name>
    <dbReference type="NCBI Taxonomy" id="2728846"/>
    <lineage>
        <taxon>Bacteria</taxon>
        <taxon>Pseudomonadati</taxon>
        <taxon>Pseudomonadota</taxon>
        <taxon>Betaproteobacteria</taxon>
        <taxon>Burkholderiales</taxon>
        <taxon>Oxalobacteraceae</taxon>
        <taxon>Telluria group</taxon>
        <taxon>Massilia</taxon>
    </lineage>
</organism>
<proteinExistence type="inferred from homology"/>